<feature type="compositionally biased region" description="Pro residues" evidence="1">
    <location>
        <begin position="193"/>
        <end position="202"/>
    </location>
</feature>
<proteinExistence type="predicted"/>
<feature type="region of interest" description="Disordered" evidence="1">
    <location>
        <begin position="173"/>
        <end position="202"/>
    </location>
</feature>
<accession>A0A843W4M2</accession>
<gene>
    <name evidence="2" type="ORF">Taro_030866</name>
</gene>
<dbReference type="EMBL" id="NMUH01002150">
    <property type="protein sequence ID" value="MQL98159.1"/>
    <property type="molecule type" value="Genomic_DNA"/>
</dbReference>
<reference evidence="2" key="1">
    <citation type="submission" date="2017-07" db="EMBL/GenBank/DDBJ databases">
        <title>Taro Niue Genome Assembly and Annotation.</title>
        <authorList>
            <person name="Atibalentja N."/>
            <person name="Keating K."/>
            <person name="Fields C.J."/>
        </authorList>
    </citation>
    <scope>NUCLEOTIDE SEQUENCE</scope>
    <source>
        <strain evidence="2">Niue_2</strain>
        <tissue evidence="2">Leaf</tissue>
    </source>
</reference>
<evidence type="ECO:0000256" key="1">
    <source>
        <dbReference type="SAM" id="MobiDB-lite"/>
    </source>
</evidence>
<sequence>MCTRSLTGRLLRSFLLKSAIPIPHLLSLRPFFCRIPRRRVRLRRSDLPSAARRKVGFFLPGLPSSLDALMLSCDRCWFRDDVVRGFRPNSSTFQPDPPFSATRVTTAQLPLSAILRHRRNSPILRFRRNSPLWFPPFLLHVPTRSSLLCDPRDDGATPPPWLPLSAFLRHRRDDGASSPLRGPPWLSGTTNRSPPPPSPHPL</sequence>
<dbReference type="AlphaFoldDB" id="A0A843W4M2"/>
<dbReference type="Proteomes" id="UP000652761">
    <property type="component" value="Unassembled WGS sequence"/>
</dbReference>
<evidence type="ECO:0000313" key="3">
    <source>
        <dbReference type="Proteomes" id="UP000652761"/>
    </source>
</evidence>
<comment type="caution">
    <text evidence="2">The sequence shown here is derived from an EMBL/GenBank/DDBJ whole genome shotgun (WGS) entry which is preliminary data.</text>
</comment>
<evidence type="ECO:0000313" key="2">
    <source>
        <dbReference type="EMBL" id="MQL98159.1"/>
    </source>
</evidence>
<name>A0A843W4M2_COLES</name>
<keyword evidence="3" id="KW-1185">Reference proteome</keyword>
<protein>
    <submittedName>
        <fullName evidence="2">Uncharacterized protein</fullName>
    </submittedName>
</protein>
<organism evidence="2 3">
    <name type="scientific">Colocasia esculenta</name>
    <name type="common">Wild taro</name>
    <name type="synonym">Arum esculentum</name>
    <dbReference type="NCBI Taxonomy" id="4460"/>
    <lineage>
        <taxon>Eukaryota</taxon>
        <taxon>Viridiplantae</taxon>
        <taxon>Streptophyta</taxon>
        <taxon>Embryophyta</taxon>
        <taxon>Tracheophyta</taxon>
        <taxon>Spermatophyta</taxon>
        <taxon>Magnoliopsida</taxon>
        <taxon>Liliopsida</taxon>
        <taxon>Araceae</taxon>
        <taxon>Aroideae</taxon>
        <taxon>Colocasieae</taxon>
        <taxon>Colocasia</taxon>
    </lineage>
</organism>